<evidence type="ECO:0000256" key="7">
    <source>
        <dbReference type="SAM" id="Phobius"/>
    </source>
</evidence>
<dbReference type="PANTHER" id="PTHR42865:SF1">
    <property type="entry name" value="AEROBIC C4-DICARBOXYLATE TRANSPORT PROTEIN"/>
    <property type="match status" value="1"/>
</dbReference>
<dbReference type="Pfam" id="PF00375">
    <property type="entry name" value="SDF"/>
    <property type="match status" value="1"/>
</dbReference>
<keyword evidence="3" id="KW-1003">Cell membrane</keyword>
<dbReference type="InterPro" id="IPR001991">
    <property type="entry name" value="Na-dicarboxylate_symporter"/>
</dbReference>
<dbReference type="GO" id="GO:0005886">
    <property type="term" value="C:plasma membrane"/>
    <property type="evidence" value="ECO:0007669"/>
    <property type="project" value="TreeGrafter"/>
</dbReference>
<evidence type="ECO:0000256" key="1">
    <source>
        <dbReference type="ARBA" id="ARBA00004141"/>
    </source>
</evidence>
<dbReference type="EMBL" id="JACAQA010000003">
    <property type="protein sequence ID" value="NWB84317.1"/>
    <property type="molecule type" value="Genomic_DNA"/>
</dbReference>
<keyword evidence="2" id="KW-0813">Transport</keyword>
<dbReference type="GO" id="GO:0015141">
    <property type="term" value="F:succinate transmembrane transporter activity"/>
    <property type="evidence" value="ECO:0007669"/>
    <property type="project" value="TreeGrafter"/>
</dbReference>
<feature type="transmembrane region" description="Helical" evidence="7">
    <location>
        <begin position="225"/>
        <end position="247"/>
    </location>
</feature>
<feature type="transmembrane region" description="Helical" evidence="7">
    <location>
        <begin position="149"/>
        <end position="167"/>
    </location>
</feature>
<dbReference type="Proteomes" id="UP000522864">
    <property type="component" value="Unassembled WGS sequence"/>
</dbReference>
<dbReference type="InterPro" id="IPR036458">
    <property type="entry name" value="Na:dicarbo_symporter_sf"/>
</dbReference>
<dbReference type="Gene3D" id="1.10.3860.10">
    <property type="entry name" value="Sodium:dicarboxylate symporter"/>
    <property type="match status" value="1"/>
</dbReference>
<dbReference type="GO" id="GO:0015138">
    <property type="term" value="F:fumarate transmembrane transporter activity"/>
    <property type="evidence" value="ECO:0007669"/>
    <property type="project" value="TreeGrafter"/>
</dbReference>
<keyword evidence="4 7" id="KW-0812">Transmembrane</keyword>
<feature type="transmembrane region" description="Helical" evidence="7">
    <location>
        <begin position="5"/>
        <end position="25"/>
    </location>
</feature>
<accession>A0A7Y8BR44</accession>
<keyword evidence="6 7" id="KW-0472">Membrane</keyword>
<dbReference type="RefSeq" id="WP_177099215.1">
    <property type="nucleotide sequence ID" value="NZ_JACAQA010000003.1"/>
</dbReference>
<dbReference type="AlphaFoldDB" id="A0A7Y8BR44"/>
<keyword evidence="5 7" id="KW-1133">Transmembrane helix</keyword>
<dbReference type="PRINTS" id="PR00173">
    <property type="entry name" value="EDTRNSPORT"/>
</dbReference>
<evidence type="ECO:0000313" key="8">
    <source>
        <dbReference type="EMBL" id="NWB84317.1"/>
    </source>
</evidence>
<evidence type="ECO:0000256" key="5">
    <source>
        <dbReference type="ARBA" id="ARBA00022989"/>
    </source>
</evidence>
<comment type="caution">
    <text evidence="8">The sequence shown here is derived from an EMBL/GenBank/DDBJ whole genome shotgun (WGS) entry which is preliminary data.</text>
</comment>
<evidence type="ECO:0000313" key="9">
    <source>
        <dbReference type="Proteomes" id="UP000522864"/>
    </source>
</evidence>
<evidence type="ECO:0000256" key="2">
    <source>
        <dbReference type="ARBA" id="ARBA00022448"/>
    </source>
</evidence>
<dbReference type="GO" id="GO:0015366">
    <property type="term" value="F:malate:proton symporter activity"/>
    <property type="evidence" value="ECO:0007669"/>
    <property type="project" value="TreeGrafter"/>
</dbReference>
<evidence type="ECO:0000256" key="3">
    <source>
        <dbReference type="ARBA" id="ARBA00022519"/>
    </source>
</evidence>
<evidence type="ECO:0000256" key="4">
    <source>
        <dbReference type="ARBA" id="ARBA00022692"/>
    </source>
</evidence>
<sequence>MPERLLGNSVLHMLVAILCGLALGYGQPDMAATLKPVSEGFIKLISMNITLMVFVLVVSGIASLHDHRQSVRIGSKTMVYFEVMALLSLLSGMLAALLLQPGVGLTLDDREIPQHPPFLDNLHDSLHFSRFVLDTIPSSFVEAFMQPNALQVLFLAVLFGMALARGGQKSAPLRQGIEILAQLMLHIMAMLLKLAPLAAFATLAYTIGRYGLSSILPLAKLMLTLYLASLLFIVTVFSCVTRVAGVRLSSLLRYIKEELLLVLFTTSSLAALPSLIVKMERLGCAQNIVRLVLPAGNSLNLNGTNIYLMASALFVTQIAEVDLNPGELITLLMIAMLTSKGASAMTGSSFITLAVTLTALQIVPLDSAALLLSIERLMKCRSLTNLIGNAVACLAIAHWENAIDRERLQQELRS</sequence>
<gene>
    <name evidence="8" type="ORF">HX830_05425</name>
</gene>
<keyword evidence="3" id="KW-0997">Cell inner membrane</keyword>
<feature type="transmembrane region" description="Helical" evidence="7">
    <location>
        <begin position="259"/>
        <end position="279"/>
    </location>
</feature>
<feature type="transmembrane region" description="Helical" evidence="7">
    <location>
        <begin position="45"/>
        <end position="65"/>
    </location>
</feature>
<dbReference type="GO" id="GO:0070778">
    <property type="term" value="P:L-aspartate transmembrane transport"/>
    <property type="evidence" value="ECO:0007669"/>
    <property type="project" value="TreeGrafter"/>
</dbReference>
<feature type="transmembrane region" description="Helical" evidence="7">
    <location>
        <begin position="77"/>
        <end position="99"/>
    </location>
</feature>
<dbReference type="PANTHER" id="PTHR42865">
    <property type="entry name" value="PROTON/GLUTAMATE-ASPARTATE SYMPORTER"/>
    <property type="match status" value="1"/>
</dbReference>
<comment type="subcellular location">
    <subcellularLocation>
        <location evidence="1">Membrane</location>
        <topology evidence="1">Multi-pass membrane protein</topology>
    </subcellularLocation>
</comment>
<reference evidence="8 9" key="1">
    <citation type="submission" date="2020-04" db="EMBL/GenBank/DDBJ databases">
        <title>Molecular characterization of pseudomonads from Agaricus bisporus reveal novel blotch 2 pathogens in Western Europe.</title>
        <authorList>
            <person name="Taparia T."/>
            <person name="Krijger M."/>
            <person name="Haynes E."/>
            <person name="Elpinstone J.G."/>
            <person name="Noble R."/>
            <person name="Van Der Wolf J."/>
        </authorList>
    </citation>
    <scope>NUCLEOTIDE SEQUENCE [LARGE SCALE GENOMIC DNA]</scope>
    <source>
        <strain evidence="8 9">G9001</strain>
    </source>
</reference>
<name>A0A7Y8BR44_9PSED</name>
<organism evidence="8 9">
    <name type="scientific">Pseudomonas gingeri</name>
    <dbReference type="NCBI Taxonomy" id="117681"/>
    <lineage>
        <taxon>Bacteria</taxon>
        <taxon>Pseudomonadati</taxon>
        <taxon>Pseudomonadota</taxon>
        <taxon>Gammaproteobacteria</taxon>
        <taxon>Pseudomonadales</taxon>
        <taxon>Pseudomonadaceae</taxon>
        <taxon>Pseudomonas</taxon>
    </lineage>
</organism>
<proteinExistence type="predicted"/>
<protein>
    <submittedName>
        <fullName evidence="8">Cation:dicarboxylase symporter family transporter</fullName>
    </submittedName>
</protein>
<dbReference type="SUPFAM" id="SSF118215">
    <property type="entry name" value="Proton glutamate symport protein"/>
    <property type="match status" value="1"/>
</dbReference>
<feature type="transmembrane region" description="Helical" evidence="7">
    <location>
        <begin position="351"/>
        <end position="372"/>
    </location>
</feature>
<feature type="transmembrane region" description="Helical" evidence="7">
    <location>
        <begin position="179"/>
        <end position="205"/>
    </location>
</feature>
<evidence type="ECO:0000256" key="6">
    <source>
        <dbReference type="ARBA" id="ARBA00023136"/>
    </source>
</evidence>